<evidence type="ECO:0000313" key="2">
    <source>
        <dbReference type="EMBL" id="PLT45119.1"/>
    </source>
</evidence>
<feature type="region of interest" description="Disordered" evidence="1">
    <location>
        <begin position="23"/>
        <end position="42"/>
    </location>
</feature>
<dbReference type="AlphaFoldDB" id="A0A2N5N4A7"/>
<comment type="caution">
    <text evidence="2">The sequence shown here is derived from an EMBL/GenBank/DDBJ whole genome shotgun (WGS) entry which is preliminary data.</text>
</comment>
<proteinExistence type="predicted"/>
<evidence type="ECO:0000313" key="3">
    <source>
        <dbReference type="Proteomes" id="UP000234789"/>
    </source>
</evidence>
<organism evidence="2 3">
    <name type="scientific">Paenibacillus pasadenensis</name>
    <dbReference type="NCBI Taxonomy" id="217090"/>
    <lineage>
        <taxon>Bacteria</taxon>
        <taxon>Bacillati</taxon>
        <taxon>Bacillota</taxon>
        <taxon>Bacilli</taxon>
        <taxon>Bacillales</taxon>
        <taxon>Paenibacillaceae</taxon>
        <taxon>Paenibacillus</taxon>
    </lineage>
</organism>
<dbReference type="EMBL" id="NFEZ01000004">
    <property type="protein sequence ID" value="PLT45119.1"/>
    <property type="molecule type" value="Genomic_DNA"/>
</dbReference>
<protein>
    <submittedName>
        <fullName evidence="2">Uncharacterized protein</fullName>
    </submittedName>
</protein>
<reference evidence="2 3" key="1">
    <citation type="submission" date="2017-05" db="EMBL/GenBank/DDBJ databases">
        <title>Functional genome analysis of Paenibacillus pasadenensis strain R16: insights on endophytic life style and antifungal activity.</title>
        <authorList>
            <person name="Passera A."/>
            <person name="Marcolungo L."/>
            <person name="Casati P."/>
            <person name="Brasca M."/>
            <person name="Quaglino F."/>
            <person name="Delledonne M."/>
        </authorList>
    </citation>
    <scope>NUCLEOTIDE SEQUENCE [LARGE SCALE GENOMIC DNA]</scope>
    <source>
        <strain evidence="2 3">R16</strain>
    </source>
</reference>
<evidence type="ECO:0000256" key="1">
    <source>
        <dbReference type="SAM" id="MobiDB-lite"/>
    </source>
</evidence>
<dbReference type="Proteomes" id="UP000234789">
    <property type="component" value="Unassembled WGS sequence"/>
</dbReference>
<keyword evidence="3" id="KW-1185">Reference proteome</keyword>
<accession>A0A2N5N4A7</accession>
<gene>
    <name evidence="2" type="ORF">B8V81_3550</name>
</gene>
<name>A0A2N5N4A7_9BACL</name>
<sequence>MNEKKAVPERLGDSLFLPCLPARSSGVASRPTPPGSDQVVMP</sequence>